<evidence type="ECO:0000313" key="3">
    <source>
        <dbReference type="Proteomes" id="UP000002706"/>
    </source>
</evidence>
<evidence type="ECO:0000256" key="1">
    <source>
        <dbReference type="SAM" id="Phobius"/>
    </source>
</evidence>
<dbReference type="InParanoid" id="Q3ABU5"/>
<dbReference type="HOGENOM" id="CLU_067338_2_0_9"/>
<reference evidence="2 3" key="1">
    <citation type="journal article" date="2005" name="PLoS Genet.">
        <title>Life in hot carbon monoxide: the complete genome sequence of Carboxydothermus hydrogenoformans Z-2901.</title>
        <authorList>
            <person name="Wu M."/>
            <person name="Ren Q."/>
            <person name="Durkin A.S."/>
            <person name="Daugherty S.C."/>
            <person name="Brinkac L.M."/>
            <person name="Dodson R.J."/>
            <person name="Madupu R."/>
            <person name="Sullivan S.A."/>
            <person name="Kolonay J.F."/>
            <person name="Haft D.H."/>
            <person name="Nelson W.C."/>
            <person name="Tallon L.J."/>
            <person name="Jones K.M."/>
            <person name="Ulrich L.E."/>
            <person name="Gonzalez J.M."/>
            <person name="Zhulin I.B."/>
            <person name="Robb F.T."/>
            <person name="Eisen J.A."/>
        </authorList>
    </citation>
    <scope>NUCLEOTIDE SEQUENCE [LARGE SCALE GENOMIC DNA]</scope>
    <source>
        <strain evidence="3">ATCC BAA-161 / DSM 6008 / Z-2901</strain>
    </source>
</reference>
<dbReference type="FunCoup" id="Q3ABU5">
    <property type="interactions" value="47"/>
</dbReference>
<keyword evidence="1" id="KW-1133">Transmembrane helix</keyword>
<dbReference type="PIRSF" id="PIRSF021383">
    <property type="entry name" value="YunB"/>
    <property type="match status" value="1"/>
</dbReference>
<evidence type="ECO:0000313" key="2">
    <source>
        <dbReference type="EMBL" id="ABB13880.1"/>
    </source>
</evidence>
<gene>
    <name evidence="2" type="ordered locus">CHY_1560</name>
</gene>
<dbReference type="AlphaFoldDB" id="Q3ABU5"/>
<dbReference type="RefSeq" id="WP_011344464.1">
    <property type="nucleotide sequence ID" value="NC_007503.1"/>
</dbReference>
<proteinExistence type="predicted"/>
<dbReference type="eggNOG" id="ENOG5031XUS">
    <property type="taxonomic scope" value="Bacteria"/>
</dbReference>
<dbReference type="InterPro" id="IPR014197">
    <property type="entry name" value="Sporulation_prot_YunB"/>
</dbReference>
<sequence>MVIALYFTPYQIRRIKVFVTLMLLFTLTFTWIVERYIGDLFLNLAKVRINQIITEEFTKVVLQEIESEEFQTEKLIRIEKDQKGKITLVQSNTLLFHKLAARIGNRMQKHINLLRKQKVAIPFGQLFGLKVLASFGPKIKISFIPMGYVEVNCLDSFESGGLNQTRFQLSVILKASYKVAIPLVSEEAKLSYKLPIIETVIVGEVPQIMLPSSLK</sequence>
<organism evidence="2 3">
    <name type="scientific">Carboxydothermus hydrogenoformans (strain ATCC BAA-161 / DSM 6008 / Z-2901)</name>
    <dbReference type="NCBI Taxonomy" id="246194"/>
    <lineage>
        <taxon>Bacteria</taxon>
        <taxon>Bacillati</taxon>
        <taxon>Bacillota</taxon>
        <taxon>Clostridia</taxon>
        <taxon>Thermoanaerobacterales</taxon>
        <taxon>Thermoanaerobacteraceae</taxon>
        <taxon>Carboxydothermus</taxon>
    </lineage>
</organism>
<accession>Q3ABU5</accession>
<dbReference type="Proteomes" id="UP000002706">
    <property type="component" value="Chromosome"/>
</dbReference>
<name>Q3ABU5_CARHZ</name>
<keyword evidence="3" id="KW-1185">Reference proteome</keyword>
<keyword evidence="1" id="KW-0472">Membrane</keyword>
<dbReference type="KEGG" id="chy:CHY_1560"/>
<feature type="transmembrane region" description="Helical" evidence="1">
    <location>
        <begin position="15"/>
        <end position="33"/>
    </location>
</feature>
<dbReference type="Pfam" id="PF09560">
    <property type="entry name" value="Spore_YunB"/>
    <property type="match status" value="1"/>
</dbReference>
<evidence type="ECO:0008006" key="4">
    <source>
        <dbReference type="Google" id="ProtNLM"/>
    </source>
</evidence>
<dbReference type="EMBL" id="CP000141">
    <property type="protein sequence ID" value="ABB13880.1"/>
    <property type="molecule type" value="Genomic_DNA"/>
</dbReference>
<protein>
    <recommendedName>
        <fullName evidence="4">Sporulation protein YunB</fullName>
    </recommendedName>
</protein>
<dbReference type="STRING" id="246194.CHY_1560"/>
<keyword evidence="1" id="KW-0812">Transmembrane</keyword>
<dbReference type="NCBIfam" id="TIGR02832">
    <property type="entry name" value="spo_yunB"/>
    <property type="match status" value="1"/>
</dbReference>